<keyword evidence="13" id="KW-1185">Reference proteome</keyword>
<reference evidence="12" key="1">
    <citation type="submission" date="2019-10" db="EMBL/GenBank/DDBJ databases">
        <title>The sequence and de novo assembly of the wild yak genome.</title>
        <authorList>
            <person name="Liu Y."/>
        </authorList>
    </citation>
    <scope>NUCLEOTIDE SEQUENCE [LARGE SCALE GENOMIC DNA]</scope>
    <source>
        <strain evidence="12">WY2019</strain>
    </source>
</reference>
<accession>A0A6B0RM06</accession>
<dbReference type="GO" id="GO:0005681">
    <property type="term" value="C:spliceosomal complex"/>
    <property type="evidence" value="ECO:0007669"/>
    <property type="project" value="UniProtKB-KW"/>
</dbReference>
<evidence type="ECO:0000256" key="9">
    <source>
        <dbReference type="ARBA" id="ARBA00023187"/>
    </source>
</evidence>
<sequence length="321" mass="36452">MESDFYLRYYVGHKGKFGHEFLEFEFRPDGKLRYANNSNYKNDVMIRKEAYVHKSVMEELKRIIDDSEITKEDDALWPPPDRVGRQELEIVIGDEHISFTTSKIGSLIDVNQSKCTGKAAARVHPPPGPAQSRTEDAQAAPAVYDEPQSSDRSKRWVGWAAMGKIALQLKATLENVTNLRPVGEDFRWYLKMKCGNCGEISEKWQYIRLMDSVALKGGRGSASMVQKCKLCSRENSIEILSSTIKSYNAEDNEKFKTIVEFECRGLEPVDFQPQAGFAAEGVESGTVFSDINLQEKDWTDYDEKAQESVGIYEVTHQFVKC</sequence>
<evidence type="ECO:0000256" key="5">
    <source>
        <dbReference type="ARBA" id="ARBA00022723"/>
    </source>
</evidence>
<dbReference type="Proteomes" id="UP000322234">
    <property type="component" value="Unassembled WGS sequence"/>
</dbReference>
<evidence type="ECO:0000256" key="2">
    <source>
        <dbReference type="ARBA" id="ARBA00007818"/>
    </source>
</evidence>
<dbReference type="GO" id="GO:0000184">
    <property type="term" value="P:nuclear-transcribed mRNA catabolic process, nonsense-mediated decay"/>
    <property type="evidence" value="ECO:0007669"/>
    <property type="project" value="UniProtKB-ARBA"/>
</dbReference>
<dbReference type="InterPro" id="IPR008584">
    <property type="entry name" value="CXXC_Zn-binding_euk"/>
</dbReference>
<keyword evidence="7" id="KW-0813">Transport</keyword>
<dbReference type="GO" id="GO:0051028">
    <property type="term" value="P:mRNA transport"/>
    <property type="evidence" value="ECO:0007669"/>
    <property type="project" value="UniProtKB-KW"/>
</dbReference>
<dbReference type="PANTHER" id="PTHR12857:SF0">
    <property type="entry name" value="CXXC MOTIF CONTAINING ZINC BINDING PROTEIN"/>
    <property type="match status" value="1"/>
</dbReference>
<evidence type="ECO:0000256" key="7">
    <source>
        <dbReference type="ARBA" id="ARBA00022816"/>
    </source>
</evidence>
<dbReference type="Pfam" id="PF05907">
    <property type="entry name" value="CXXC_Zn-b_euk"/>
    <property type="match status" value="1"/>
</dbReference>
<comment type="similarity">
    <text evidence="2">Belongs to the UPF0587 family.</text>
</comment>
<proteinExistence type="inferred from homology"/>
<evidence type="ECO:0000313" key="13">
    <source>
        <dbReference type="Proteomes" id="UP000322234"/>
    </source>
</evidence>
<evidence type="ECO:0000256" key="4">
    <source>
        <dbReference type="ARBA" id="ARBA00020439"/>
    </source>
</evidence>
<name>A0A6B0RM06_9CETA</name>
<organism evidence="12 13">
    <name type="scientific">Bos mutus</name>
    <name type="common">wild yak</name>
    <dbReference type="NCBI Taxonomy" id="72004"/>
    <lineage>
        <taxon>Eukaryota</taxon>
        <taxon>Metazoa</taxon>
        <taxon>Chordata</taxon>
        <taxon>Craniata</taxon>
        <taxon>Vertebrata</taxon>
        <taxon>Euteleostomi</taxon>
        <taxon>Mammalia</taxon>
        <taxon>Eutheria</taxon>
        <taxon>Laurasiatheria</taxon>
        <taxon>Artiodactyla</taxon>
        <taxon>Ruminantia</taxon>
        <taxon>Pecora</taxon>
        <taxon>Bovidae</taxon>
        <taxon>Bovinae</taxon>
        <taxon>Bos</taxon>
    </lineage>
</organism>
<dbReference type="InterPro" id="IPR004023">
    <property type="entry name" value="Mago_nashi"/>
</dbReference>
<dbReference type="GO" id="GO:1990501">
    <property type="term" value="C:exon-exon junction subcomplex mago-y14"/>
    <property type="evidence" value="ECO:0007669"/>
    <property type="project" value="UniProtKB-ARBA"/>
</dbReference>
<keyword evidence="6" id="KW-0507">mRNA processing</keyword>
<dbReference type="SUPFAM" id="SSF141678">
    <property type="entry name" value="MAL13P1.257-like"/>
    <property type="match status" value="1"/>
</dbReference>
<keyword evidence="9" id="KW-0508">mRNA splicing</keyword>
<dbReference type="FunFam" id="3.30.1560.10:FF:000001">
    <property type="entry name" value="Protein mago nashi homolog"/>
    <property type="match status" value="1"/>
</dbReference>
<dbReference type="Gene3D" id="3.30.1560.10">
    <property type="entry name" value="Mago nashi"/>
    <property type="match status" value="1"/>
</dbReference>
<keyword evidence="8" id="KW-0862">Zinc</keyword>
<keyword evidence="6" id="KW-0747">Spliceosome</keyword>
<dbReference type="InterPro" id="IPR036605">
    <property type="entry name" value="Mago_nashi_sf"/>
</dbReference>
<dbReference type="PANTHER" id="PTHR12857">
    <property type="entry name" value="CXXC MOTIF CONTAINING ZINC BINDING PROTEIN"/>
    <property type="match status" value="1"/>
</dbReference>
<dbReference type="SUPFAM" id="SSF89817">
    <property type="entry name" value="Mago nashi protein"/>
    <property type="match status" value="1"/>
</dbReference>
<evidence type="ECO:0000313" key="12">
    <source>
        <dbReference type="EMBL" id="MXQ91219.1"/>
    </source>
</evidence>
<dbReference type="AlphaFoldDB" id="A0A6B0RM06"/>
<gene>
    <name evidence="12" type="ORF">E5288_WYG006805</name>
</gene>
<evidence type="ECO:0000256" key="11">
    <source>
        <dbReference type="SAM" id="MobiDB-lite"/>
    </source>
</evidence>
<dbReference type="Pfam" id="PF02792">
    <property type="entry name" value="Mago_nashi"/>
    <property type="match status" value="1"/>
</dbReference>
<dbReference type="CDD" id="cd11295">
    <property type="entry name" value="Mago_nashi"/>
    <property type="match status" value="1"/>
</dbReference>
<keyword evidence="7" id="KW-0509">mRNA transport</keyword>
<dbReference type="GO" id="GO:0008270">
    <property type="term" value="F:zinc ion binding"/>
    <property type="evidence" value="ECO:0007669"/>
    <property type="project" value="TreeGrafter"/>
</dbReference>
<comment type="subcellular location">
    <subcellularLocation>
        <location evidence="1">Nucleus</location>
    </subcellularLocation>
</comment>
<dbReference type="GO" id="GO:0000398">
    <property type="term" value="P:mRNA splicing, via spliceosome"/>
    <property type="evidence" value="ECO:0007669"/>
    <property type="project" value="UniProtKB-ARBA"/>
</dbReference>
<evidence type="ECO:0000256" key="1">
    <source>
        <dbReference type="ARBA" id="ARBA00004123"/>
    </source>
</evidence>
<evidence type="ECO:0000256" key="8">
    <source>
        <dbReference type="ARBA" id="ARBA00022833"/>
    </source>
</evidence>
<comment type="caution">
    <text evidence="12">The sequence shown here is derived from an EMBL/GenBank/DDBJ whole genome shotgun (WGS) entry which is preliminary data.</text>
</comment>
<comment type="similarity">
    <text evidence="3">Belongs to the mago nashi family.</text>
</comment>
<evidence type="ECO:0000256" key="10">
    <source>
        <dbReference type="ARBA" id="ARBA00023242"/>
    </source>
</evidence>
<evidence type="ECO:0000256" key="6">
    <source>
        <dbReference type="ARBA" id="ARBA00022728"/>
    </source>
</evidence>
<dbReference type="EMBL" id="VBQZ03000068">
    <property type="protein sequence ID" value="MXQ91219.1"/>
    <property type="molecule type" value="Genomic_DNA"/>
</dbReference>
<keyword evidence="10" id="KW-0539">Nucleus</keyword>
<keyword evidence="5" id="KW-0479">Metal-binding</keyword>
<feature type="region of interest" description="Disordered" evidence="11">
    <location>
        <begin position="118"/>
        <end position="149"/>
    </location>
</feature>
<evidence type="ECO:0000256" key="3">
    <source>
        <dbReference type="ARBA" id="ARBA00009270"/>
    </source>
</evidence>
<protein>
    <recommendedName>
        <fullName evidence="4">CXXC motif containing zinc binding protein</fullName>
    </recommendedName>
</protein>